<dbReference type="AlphaFoldDB" id="A0A3R5R0Y8"/>
<keyword evidence="4" id="KW-1185">Reference proteome</keyword>
<dbReference type="GO" id="GO:0046872">
    <property type="term" value="F:metal ion binding"/>
    <property type="evidence" value="ECO:0007669"/>
    <property type="project" value="UniProtKB-KW"/>
</dbReference>
<gene>
    <name evidence="3" type="ORF">C1I91_22325</name>
</gene>
<proteinExistence type="predicted"/>
<dbReference type="OrthoDB" id="9770331at2"/>
<keyword evidence="2" id="KW-0479">Metal-binding</keyword>
<organism evidence="3 4">
    <name type="scientific">Clostridium manihotivorum</name>
    <dbReference type="NCBI Taxonomy" id="2320868"/>
    <lineage>
        <taxon>Bacteria</taxon>
        <taxon>Bacillati</taxon>
        <taxon>Bacillota</taxon>
        <taxon>Clostridia</taxon>
        <taxon>Eubacteriales</taxon>
        <taxon>Clostridiaceae</taxon>
        <taxon>Clostridium</taxon>
    </lineage>
</organism>
<dbReference type="GO" id="GO:0016852">
    <property type="term" value="F:sirohydrochlorin cobaltochelatase activity"/>
    <property type="evidence" value="ECO:0007669"/>
    <property type="project" value="InterPro"/>
</dbReference>
<protein>
    <recommendedName>
        <fullName evidence="5">Sirohydrochlorin cobaltochelatase</fullName>
    </recommendedName>
</protein>
<dbReference type="Gene3D" id="3.40.50.1400">
    <property type="match status" value="2"/>
</dbReference>
<dbReference type="Pfam" id="PF06180">
    <property type="entry name" value="CbiK"/>
    <property type="match status" value="1"/>
</dbReference>
<feature type="binding site" evidence="2">
    <location>
        <position position="144"/>
    </location>
    <ligand>
        <name>Co(2+)</name>
        <dbReference type="ChEBI" id="CHEBI:48828"/>
    </ligand>
</feature>
<evidence type="ECO:0000313" key="4">
    <source>
        <dbReference type="Proteomes" id="UP000286268"/>
    </source>
</evidence>
<keyword evidence="2" id="KW-0170">Cobalt</keyword>
<reference evidence="3 4" key="1">
    <citation type="submission" date="2018-01" db="EMBL/GenBank/DDBJ databases">
        <title>Genome Sequencing and Assembly of Anaerobacter polyendosporus strain CT4.</title>
        <authorList>
            <person name="Tachaapaikoon C."/>
            <person name="Sutheeworapong S."/>
            <person name="Jenjaroenpun P."/>
            <person name="Wongsurawat T."/>
            <person name="Nookeaw I."/>
            <person name="Cheawchanlertfa P."/>
            <person name="Kosugi A."/>
            <person name="Cheevadhanarak S."/>
            <person name="Ratanakhanokchai K."/>
        </authorList>
    </citation>
    <scope>NUCLEOTIDE SEQUENCE [LARGE SCALE GENOMIC DNA]</scope>
    <source>
        <strain evidence="3 4">CT4</strain>
    </source>
</reference>
<dbReference type="KEGG" id="cmah:C1I91_22325"/>
<evidence type="ECO:0008006" key="5">
    <source>
        <dbReference type="Google" id="ProtNLM"/>
    </source>
</evidence>
<dbReference type="RefSeq" id="WP_128214867.1">
    <property type="nucleotide sequence ID" value="NZ_CP025746.1"/>
</dbReference>
<evidence type="ECO:0000313" key="3">
    <source>
        <dbReference type="EMBL" id="QAA34146.1"/>
    </source>
</evidence>
<name>A0A3R5R0Y8_9CLOT</name>
<evidence type="ECO:0000256" key="2">
    <source>
        <dbReference type="PIRSR" id="PIRSR033579-3"/>
    </source>
</evidence>
<accession>A0A3R5R0Y8</accession>
<dbReference type="InterPro" id="IPR010388">
    <property type="entry name" value="Anaerobic_Co-chelatase"/>
</dbReference>
<dbReference type="GO" id="GO:0019251">
    <property type="term" value="P:anaerobic cobalamin biosynthetic process"/>
    <property type="evidence" value="ECO:0007669"/>
    <property type="project" value="InterPro"/>
</dbReference>
<feature type="binding site" evidence="2">
    <location>
        <position position="207"/>
    </location>
    <ligand>
        <name>Co(2+)</name>
        <dbReference type="ChEBI" id="CHEBI:48828"/>
    </ligand>
</feature>
<feature type="active site" description="Proton acceptor" evidence="1">
    <location>
        <position position="144"/>
    </location>
</feature>
<evidence type="ECO:0000256" key="1">
    <source>
        <dbReference type="PIRSR" id="PIRSR033579-1"/>
    </source>
</evidence>
<dbReference type="Proteomes" id="UP000286268">
    <property type="component" value="Chromosome"/>
</dbReference>
<feature type="binding site" evidence="2">
    <location>
        <position position="175"/>
    </location>
    <ligand>
        <name>Co(2+)</name>
        <dbReference type="ChEBI" id="CHEBI:48828"/>
    </ligand>
</feature>
<dbReference type="SUPFAM" id="SSF53800">
    <property type="entry name" value="Chelatase"/>
    <property type="match status" value="1"/>
</dbReference>
<dbReference type="PIRSF" id="PIRSF033579">
    <property type="entry name" value="Anaer_Co_chel"/>
    <property type="match status" value="1"/>
</dbReference>
<sequence length="253" mass="28755">MEKGLIILSNGTADIEALERYENVIKSVDTSKYKKIIKAFSSEKIIGKLKSRYDLKVPKLSEALEQLIASGMEEISVATLFLIEGKEYEEAKTVVNEYRAQNKSILFNISHGALIEKDKLRYYEFINRIETLLNTEDEIVMVAHGSSHCAKVCYCELEECLSEKGYSNVHIAAIEGEPSFEQIVKKLRKRNASSVLLQPLLFVLGFHGKRDLLSDNENSWKSKLSKEGFEVKISHKVLSEIEEVMEFIVSNIQ</sequence>
<dbReference type="EMBL" id="CP025746">
    <property type="protein sequence ID" value="QAA34146.1"/>
    <property type="molecule type" value="Genomic_DNA"/>
</dbReference>